<dbReference type="EMBL" id="UOEJ01000139">
    <property type="protein sequence ID" value="VAW00950.1"/>
    <property type="molecule type" value="Genomic_DNA"/>
</dbReference>
<dbReference type="Gene3D" id="3.30.390.50">
    <property type="entry name" value="CO dehydrogenase flavoprotein, C-terminal domain"/>
    <property type="match status" value="1"/>
</dbReference>
<dbReference type="InterPro" id="IPR051312">
    <property type="entry name" value="Diverse_Substr_Oxidored"/>
</dbReference>
<accession>A0A3B0S9I3</accession>
<sequence length="94" mass="9888">EISTVTVGIGGNVKDGKFNNVRVAFGAVGPTPLRGSATEAALEGKALTSEVIQAAACAAQKDATPIDDIRATKWYRTHLVSVFTEELLNNVCQN</sequence>
<proteinExistence type="predicted"/>
<gene>
    <name evidence="5" type="ORF">MNBD_ALPHA01-825</name>
</gene>
<dbReference type="AlphaFoldDB" id="A0A3B0S9I3"/>
<keyword evidence="3 5" id="KW-0560">Oxidoreductase</keyword>
<evidence type="ECO:0000256" key="2">
    <source>
        <dbReference type="ARBA" id="ARBA00022827"/>
    </source>
</evidence>
<dbReference type="PANTHER" id="PTHR42659">
    <property type="entry name" value="XANTHINE DEHYDROGENASE SUBUNIT C-RELATED"/>
    <property type="match status" value="1"/>
</dbReference>
<dbReference type="SUPFAM" id="SSF55447">
    <property type="entry name" value="CO dehydrogenase flavoprotein C-terminal domain-like"/>
    <property type="match status" value="1"/>
</dbReference>
<evidence type="ECO:0000259" key="4">
    <source>
        <dbReference type="SMART" id="SM01092"/>
    </source>
</evidence>
<dbReference type="InterPro" id="IPR036683">
    <property type="entry name" value="CO_DH_flav_C_dom_sf"/>
</dbReference>
<keyword evidence="1" id="KW-0285">Flavoprotein</keyword>
<dbReference type="EC" id="1.17.1.4" evidence="5"/>
<name>A0A3B0S9I3_9ZZZZ</name>
<reference evidence="5" key="1">
    <citation type="submission" date="2018-06" db="EMBL/GenBank/DDBJ databases">
        <authorList>
            <person name="Zhirakovskaya E."/>
        </authorList>
    </citation>
    <scope>NUCLEOTIDE SEQUENCE</scope>
</reference>
<evidence type="ECO:0000256" key="1">
    <source>
        <dbReference type="ARBA" id="ARBA00022630"/>
    </source>
</evidence>
<dbReference type="InterPro" id="IPR005107">
    <property type="entry name" value="CO_DH_flav_C"/>
</dbReference>
<feature type="domain" description="CO dehydrogenase flavoprotein C-terminal" evidence="4">
    <location>
        <begin position="1"/>
        <end position="91"/>
    </location>
</feature>
<evidence type="ECO:0000256" key="3">
    <source>
        <dbReference type="ARBA" id="ARBA00023002"/>
    </source>
</evidence>
<feature type="non-terminal residue" evidence="5">
    <location>
        <position position="1"/>
    </location>
</feature>
<dbReference type="Pfam" id="PF03450">
    <property type="entry name" value="CO_deh_flav_C"/>
    <property type="match status" value="1"/>
</dbReference>
<protein>
    <submittedName>
        <fullName evidence="5">Xanthine dehydrogenase, FAD binding subunit</fullName>
        <ecNumber evidence="5">1.17.1.4</ecNumber>
    </submittedName>
</protein>
<organism evidence="5">
    <name type="scientific">hydrothermal vent metagenome</name>
    <dbReference type="NCBI Taxonomy" id="652676"/>
    <lineage>
        <taxon>unclassified sequences</taxon>
        <taxon>metagenomes</taxon>
        <taxon>ecological metagenomes</taxon>
    </lineage>
</organism>
<dbReference type="SMART" id="SM01092">
    <property type="entry name" value="CO_deh_flav_C"/>
    <property type="match status" value="1"/>
</dbReference>
<dbReference type="GO" id="GO:0004854">
    <property type="term" value="F:xanthine dehydrogenase activity"/>
    <property type="evidence" value="ECO:0007669"/>
    <property type="project" value="UniProtKB-EC"/>
</dbReference>
<evidence type="ECO:0000313" key="5">
    <source>
        <dbReference type="EMBL" id="VAW00950.1"/>
    </source>
</evidence>
<dbReference type="PANTHER" id="PTHR42659:SF2">
    <property type="entry name" value="XANTHINE DEHYDROGENASE SUBUNIT C-RELATED"/>
    <property type="match status" value="1"/>
</dbReference>
<keyword evidence="2" id="KW-0274">FAD</keyword>